<name>A0ABW0Q1B4_9HYPH</name>
<comment type="caution">
    <text evidence="4">The sequence shown here is derived from an EMBL/GenBank/DDBJ whole genome shotgun (WGS) entry which is preliminary data.</text>
</comment>
<dbReference type="Proteomes" id="UP001596150">
    <property type="component" value="Unassembled WGS sequence"/>
</dbReference>
<sequence length="222" mass="23168">MVDFAKARTTMVDCQIRTVDVTEYDVLDAFAAVPREIFVPDHLKPLAYIDEDTLVSGAGATPRYVMEPGPLAKLVQLAGILPTDRVLDIGSTTGYSAAILSRLAASVVALDSDESLAAKSRENLAALGVSNVDVVVGALTEGHAAKAPYDVILLEGAVDVIPPALFDQIGEGGRIIAVVGANGLAAKAMIYTRSGGSVSGRPAFNTSVRPLPGFQKPKAFVF</sequence>
<accession>A0ABW0Q1B4</accession>
<dbReference type="InterPro" id="IPR000682">
    <property type="entry name" value="PCMT"/>
</dbReference>
<dbReference type="InterPro" id="IPR029063">
    <property type="entry name" value="SAM-dependent_MTases_sf"/>
</dbReference>
<evidence type="ECO:0000313" key="5">
    <source>
        <dbReference type="Proteomes" id="UP001596150"/>
    </source>
</evidence>
<protein>
    <recommendedName>
        <fullName evidence="2">Protein-L-isoaspartate O-methyltransferase</fullName>
    </recommendedName>
    <alternativeName>
        <fullName evidence="3">Protein L-isoaspartyl methyltransferase</fullName>
    </alternativeName>
</protein>
<dbReference type="PANTHER" id="PTHR11579">
    <property type="entry name" value="PROTEIN-L-ISOASPARTATE O-METHYLTRANSFERASE"/>
    <property type="match status" value="1"/>
</dbReference>
<evidence type="ECO:0000256" key="2">
    <source>
        <dbReference type="ARBA" id="ARBA00013346"/>
    </source>
</evidence>
<dbReference type="PANTHER" id="PTHR11579:SF18">
    <property type="entry name" value="PROTEIN-L-ISOASPARTATE O-METHYLTRANSFERASE"/>
    <property type="match status" value="1"/>
</dbReference>
<dbReference type="RefSeq" id="WP_266343888.1">
    <property type="nucleotide sequence ID" value="NZ_JAPKNH010000003.1"/>
</dbReference>
<evidence type="ECO:0000313" key="4">
    <source>
        <dbReference type="EMBL" id="MFC5518398.1"/>
    </source>
</evidence>
<dbReference type="SUPFAM" id="SSF53335">
    <property type="entry name" value="S-adenosyl-L-methionine-dependent methyltransferases"/>
    <property type="match status" value="1"/>
</dbReference>
<organism evidence="4 5">
    <name type="scientific">Kaistia terrae</name>
    <dbReference type="NCBI Taxonomy" id="537017"/>
    <lineage>
        <taxon>Bacteria</taxon>
        <taxon>Pseudomonadati</taxon>
        <taxon>Pseudomonadota</taxon>
        <taxon>Alphaproteobacteria</taxon>
        <taxon>Hyphomicrobiales</taxon>
        <taxon>Kaistiaceae</taxon>
        <taxon>Kaistia</taxon>
    </lineage>
</organism>
<dbReference type="EMBL" id="JBHSML010000013">
    <property type="protein sequence ID" value="MFC5518398.1"/>
    <property type="molecule type" value="Genomic_DNA"/>
</dbReference>
<keyword evidence="5" id="KW-1185">Reference proteome</keyword>
<reference evidence="5" key="1">
    <citation type="journal article" date="2019" name="Int. J. Syst. Evol. Microbiol.">
        <title>The Global Catalogue of Microorganisms (GCM) 10K type strain sequencing project: providing services to taxonomists for standard genome sequencing and annotation.</title>
        <authorList>
            <consortium name="The Broad Institute Genomics Platform"/>
            <consortium name="The Broad Institute Genome Sequencing Center for Infectious Disease"/>
            <person name="Wu L."/>
            <person name="Ma J."/>
        </authorList>
    </citation>
    <scope>NUCLEOTIDE SEQUENCE [LARGE SCALE GENOMIC DNA]</scope>
    <source>
        <strain evidence="5">KACC 12633</strain>
    </source>
</reference>
<evidence type="ECO:0000256" key="1">
    <source>
        <dbReference type="ARBA" id="ARBA00005369"/>
    </source>
</evidence>
<comment type="similarity">
    <text evidence="1">Belongs to the methyltransferase superfamily. L-isoaspartyl/D-aspartyl protein methyltransferase family.</text>
</comment>
<gene>
    <name evidence="4" type="ORF">ACFPP9_21670</name>
</gene>
<dbReference type="Gene3D" id="3.40.50.150">
    <property type="entry name" value="Vaccinia Virus protein VP39"/>
    <property type="match status" value="1"/>
</dbReference>
<dbReference type="CDD" id="cd02440">
    <property type="entry name" value="AdoMet_MTases"/>
    <property type="match status" value="1"/>
</dbReference>
<evidence type="ECO:0000256" key="3">
    <source>
        <dbReference type="ARBA" id="ARBA00030757"/>
    </source>
</evidence>
<dbReference type="Pfam" id="PF01135">
    <property type="entry name" value="PCMT"/>
    <property type="match status" value="1"/>
</dbReference>
<proteinExistence type="inferred from homology"/>